<keyword evidence="1" id="KW-0812">Transmembrane</keyword>
<evidence type="ECO:0000313" key="2">
    <source>
        <dbReference type="EMBL" id="GIJ53305.1"/>
    </source>
</evidence>
<name>A0A8J4DWC5_9ACTN</name>
<proteinExistence type="predicted"/>
<protein>
    <submittedName>
        <fullName evidence="2">Uncharacterized protein</fullName>
    </submittedName>
</protein>
<accession>A0A8J4DWC5</accession>
<feature type="transmembrane region" description="Helical" evidence="1">
    <location>
        <begin position="6"/>
        <end position="31"/>
    </location>
</feature>
<keyword evidence="1" id="KW-0472">Membrane</keyword>
<keyword evidence="1" id="KW-1133">Transmembrane helix</keyword>
<evidence type="ECO:0000313" key="3">
    <source>
        <dbReference type="Proteomes" id="UP000612585"/>
    </source>
</evidence>
<keyword evidence="3" id="KW-1185">Reference proteome</keyword>
<comment type="caution">
    <text evidence="2">The sequence shown here is derived from an EMBL/GenBank/DDBJ whole genome shotgun (WGS) entry which is preliminary data.</text>
</comment>
<organism evidence="2 3">
    <name type="scientific">Virgisporangium aurantiacum</name>
    <dbReference type="NCBI Taxonomy" id="175570"/>
    <lineage>
        <taxon>Bacteria</taxon>
        <taxon>Bacillati</taxon>
        <taxon>Actinomycetota</taxon>
        <taxon>Actinomycetes</taxon>
        <taxon>Micromonosporales</taxon>
        <taxon>Micromonosporaceae</taxon>
        <taxon>Virgisporangium</taxon>
    </lineage>
</organism>
<dbReference type="Proteomes" id="UP000612585">
    <property type="component" value="Unassembled WGS sequence"/>
</dbReference>
<reference evidence="2" key="1">
    <citation type="submission" date="2021-01" db="EMBL/GenBank/DDBJ databases">
        <title>Whole genome shotgun sequence of Virgisporangium aurantiacum NBRC 16421.</title>
        <authorList>
            <person name="Komaki H."/>
            <person name="Tamura T."/>
        </authorList>
    </citation>
    <scope>NUCLEOTIDE SEQUENCE</scope>
    <source>
        <strain evidence="2">NBRC 16421</strain>
    </source>
</reference>
<evidence type="ECO:0000256" key="1">
    <source>
        <dbReference type="SAM" id="Phobius"/>
    </source>
</evidence>
<dbReference type="EMBL" id="BOPG01000006">
    <property type="protein sequence ID" value="GIJ53305.1"/>
    <property type="molecule type" value="Genomic_DNA"/>
</dbReference>
<dbReference type="AlphaFoldDB" id="A0A8J4DWC5"/>
<sequence length="55" mass="6018">MLEPLIAFALLAPRIAEAVILIVAASVSIWSRRAARRANGRRLVRLLRRGDPGPS</sequence>
<gene>
    <name evidence="2" type="ORF">Vau01_008210</name>
</gene>